<evidence type="ECO:0000313" key="2">
    <source>
        <dbReference type="EMBL" id="CEM16652.1"/>
    </source>
</evidence>
<feature type="region of interest" description="Disordered" evidence="1">
    <location>
        <begin position="1"/>
        <end position="65"/>
    </location>
</feature>
<name>A0A0G4FRF8_VITBC</name>
<gene>
    <name evidence="2" type="ORF">Vbra_15957</name>
</gene>
<evidence type="ECO:0000256" key="1">
    <source>
        <dbReference type="SAM" id="MobiDB-lite"/>
    </source>
</evidence>
<protein>
    <submittedName>
        <fullName evidence="2">Uncharacterized protein</fullName>
    </submittedName>
</protein>
<dbReference type="EMBL" id="CDMY01000480">
    <property type="protein sequence ID" value="CEM16652.1"/>
    <property type="molecule type" value="Genomic_DNA"/>
</dbReference>
<organism evidence="2 3">
    <name type="scientific">Vitrella brassicaformis (strain CCMP3155)</name>
    <dbReference type="NCBI Taxonomy" id="1169540"/>
    <lineage>
        <taxon>Eukaryota</taxon>
        <taxon>Sar</taxon>
        <taxon>Alveolata</taxon>
        <taxon>Colpodellida</taxon>
        <taxon>Vitrellaceae</taxon>
        <taxon>Vitrella</taxon>
    </lineage>
</organism>
<dbReference type="AlphaFoldDB" id="A0A0G4FRF8"/>
<accession>A0A0G4FRF8</accession>
<dbReference type="InParanoid" id="A0A0G4FRF8"/>
<feature type="compositionally biased region" description="Low complexity" evidence="1">
    <location>
        <begin position="41"/>
        <end position="58"/>
    </location>
</feature>
<reference evidence="2 3" key="1">
    <citation type="submission" date="2014-11" db="EMBL/GenBank/DDBJ databases">
        <authorList>
            <person name="Zhu J."/>
            <person name="Qi W."/>
            <person name="Song R."/>
        </authorList>
    </citation>
    <scope>NUCLEOTIDE SEQUENCE [LARGE SCALE GENOMIC DNA]</scope>
</reference>
<keyword evidence="3" id="KW-1185">Reference proteome</keyword>
<dbReference type="Proteomes" id="UP000041254">
    <property type="component" value="Unassembled WGS sequence"/>
</dbReference>
<evidence type="ECO:0000313" key="3">
    <source>
        <dbReference type="Proteomes" id="UP000041254"/>
    </source>
</evidence>
<feature type="compositionally biased region" description="Polar residues" evidence="1">
    <location>
        <begin position="26"/>
        <end position="36"/>
    </location>
</feature>
<proteinExistence type="predicted"/>
<sequence>MMGNDGVSNDPPPPLSFHPSLPHTPTGPQEAQQQTADGGHMQHQYHNHQQQQQQQDHQMAVEEREGDDGDVFLEKLGRQAHDLLSCLGHIGAFGSESTLRLLLLLKRSHLVASQLVKGYTQESGLNPSAPPDKPCSEAFATRVAFAACDGLRLLCAVVRWLEWVERRATDPDDDYAMGDTEMVDGEQLWRKIREGVAAKKAVAHVDDVEAFCRPIFKRLRSGLYDEATAKAAHVPSLEAALIQSRGCEDAELDPPRLSRDTLSGLHAFAFPFGGPSYTDMDESIETYAGDEADCARDWAATGDWLDLTLTLPFPLQAGGAQVRSGIRTMCRELVRKGAAGGLRQTQGGEWGVYETGVLAYLCGDWEGMLHACDKLREREGEVGAGKKPYDVLWTRLRALRDETLEALLTRIRHKYGGALIGELPPSTMIYRQGSQHAAPPESLLIGGSDFALSNTWEVFHAEVTSFVAIQTHLHLMRFVQSLSGSEDAQFAQLQCRVINTEMRLFAEDRRVRELFKRSQAGGLSEVERKLGEELFNDDVVTFFAKRSMQEGGGAAARDGDLCGDEGSELSKCLYFLQQHYESGLPDIDPDTQERTRKLRARSLIRRIDQDTPFLVVSLLHEFDQDAKVEMMVAFYTRVGDLTGWTHPSHDNVPTTTYHEILDSVEQLVFDVREHLTLLVPLACELARSTFSHVTNALRGDRGAAPNPTQLAKRVQWVIYRLQSLCRIVESASRTGDPATDRSIPLLAILPLQPQIDPPQAPPTPSQASCFLLNGQLLIDDDAPLPPEPYLGPLLDAAQHDTDLAWYLVKTSMLTVVSHLSVLLASLDPLRAAKVTESGLLPIGGERPPAIDGSYRDRHYGDSRLSQQGERGAVKHLEALWMRRQTAALMSEGVFVRAVGERDGLEMQAGVEAAQGDPLAAQVNAVTVPTRPVRQWWAVQMYCSLMRRLANVQQGVAQYEMAFDLDTAKVGEGQGGQVVCVPYLPAGASFLQRNKVWRPQWSSVGYPSICPPSAQAQTQPQLPTLTTRAAVPPSITSLRQAYDDDLTLSLLALLDSSIPHNSFHFPLPSPALPSIPSLSTWAVYALIRTAMELGVKIARLEAAGVHAPGDLARFRPLLPSAIGRLDGPPTNGGVGGVERVRQGRQGLLRLIEHLKASVWAWAAMRGGGGDSDSDGSSSSVMLSDLRLPVAELTCLMGGGGLPRETGGRDSAMIA</sequence>
<dbReference type="VEuPathDB" id="CryptoDB:Vbra_15957"/>